<dbReference type="SUPFAM" id="SSF57783">
    <property type="entry name" value="Zinc beta-ribbon"/>
    <property type="match status" value="1"/>
</dbReference>
<dbReference type="PROSITE" id="PS50157">
    <property type="entry name" value="ZINC_FINGER_C2H2_2"/>
    <property type="match status" value="1"/>
</dbReference>
<dbReference type="InterPro" id="IPR013087">
    <property type="entry name" value="Znf_C2H2_type"/>
</dbReference>
<accession>A0ABX5EP16</accession>
<dbReference type="Proteomes" id="UP000238836">
    <property type="component" value="Unassembled WGS sequence"/>
</dbReference>
<feature type="domain" description="C2H2-type" evidence="1">
    <location>
        <begin position="21"/>
        <end position="39"/>
    </location>
</feature>
<evidence type="ECO:0000313" key="2">
    <source>
        <dbReference type="EMBL" id="PRZ14432.1"/>
    </source>
</evidence>
<evidence type="ECO:0000259" key="1">
    <source>
        <dbReference type="PROSITE" id="PS50157"/>
    </source>
</evidence>
<sequence length="39" mass="4375">MPRCPACGEKENIEETHSGNYGCKECGETFDKNGNPYKH</sequence>
<reference evidence="2 3" key="1">
    <citation type="submission" date="2018-03" db="EMBL/GenBank/DDBJ databases">
        <title>Genomic Encyclopedia of Archaeal and Bacterial Type Strains, Phase II (KMG-II): from individual species to whole genera.</title>
        <authorList>
            <person name="Goeker M."/>
        </authorList>
    </citation>
    <scope>NUCLEOTIDE SEQUENCE [LARGE SCALE GENOMIC DNA]</scope>
    <source>
        <strain evidence="2 3">RHA1</strain>
    </source>
</reference>
<name>A0ABX5EP16_9BACL</name>
<evidence type="ECO:0000313" key="3">
    <source>
        <dbReference type="Proteomes" id="UP000238836"/>
    </source>
</evidence>
<gene>
    <name evidence="2" type="ORF">CLV36_106196</name>
</gene>
<comment type="caution">
    <text evidence="2">The sequence shown here is derived from an EMBL/GenBank/DDBJ whole genome shotgun (WGS) entry which is preliminary data.</text>
</comment>
<protein>
    <recommendedName>
        <fullName evidence="1">C2H2-type domain-containing protein</fullName>
    </recommendedName>
</protein>
<proteinExistence type="predicted"/>
<keyword evidence="3" id="KW-1185">Reference proteome</keyword>
<dbReference type="EMBL" id="PVTZ01000006">
    <property type="protein sequence ID" value="PRZ14432.1"/>
    <property type="molecule type" value="Genomic_DNA"/>
</dbReference>
<organism evidence="2 3">
    <name type="scientific">Laceyella sediminis</name>
    <dbReference type="NCBI Taxonomy" id="573074"/>
    <lineage>
        <taxon>Bacteria</taxon>
        <taxon>Bacillati</taxon>
        <taxon>Bacillota</taxon>
        <taxon>Bacilli</taxon>
        <taxon>Bacillales</taxon>
        <taxon>Thermoactinomycetaceae</taxon>
        <taxon>Laceyella</taxon>
    </lineage>
</organism>